<evidence type="ECO:0000313" key="1">
    <source>
        <dbReference type="EMBL" id="RNB91965.1"/>
    </source>
</evidence>
<protein>
    <submittedName>
        <fullName evidence="1">WYL domain-containing protein</fullName>
    </submittedName>
</protein>
<keyword evidence="2" id="KW-1185">Reference proteome</keyword>
<comment type="caution">
    <text evidence="1">The sequence shown here is derived from an EMBL/GenBank/DDBJ whole genome shotgun (WGS) entry which is preliminary data.</text>
</comment>
<dbReference type="AlphaFoldDB" id="A0A3M8DWR7"/>
<proteinExistence type="predicted"/>
<dbReference type="OrthoDB" id="2991134at2"/>
<name>A0A3M8DWR7_9BACL</name>
<reference evidence="1 2" key="1">
    <citation type="submission" date="2018-10" db="EMBL/GenBank/DDBJ databases">
        <title>Phylogenomics of Brevibacillus.</title>
        <authorList>
            <person name="Dunlap C."/>
        </authorList>
    </citation>
    <scope>NUCLEOTIDE SEQUENCE [LARGE SCALE GENOMIC DNA]</scope>
    <source>
        <strain evidence="1 2">JCM 15716</strain>
    </source>
</reference>
<organism evidence="1 2">
    <name type="scientific">Brevibacillus fluminis</name>
    <dbReference type="NCBI Taxonomy" id="511487"/>
    <lineage>
        <taxon>Bacteria</taxon>
        <taxon>Bacillati</taxon>
        <taxon>Bacillota</taxon>
        <taxon>Bacilli</taxon>
        <taxon>Bacillales</taxon>
        <taxon>Paenibacillaceae</taxon>
        <taxon>Brevibacillus</taxon>
    </lineage>
</organism>
<gene>
    <name evidence="1" type="ORF">EDM56_04215</name>
</gene>
<accession>A0A3M8DWR7</accession>
<dbReference type="EMBL" id="RHHQ01000004">
    <property type="protein sequence ID" value="RNB91965.1"/>
    <property type="molecule type" value="Genomic_DNA"/>
</dbReference>
<sequence>MQRDLQRFFVRNQLVEIIYMDQNGQISKRMIRLLAITGDTVKAYCFTRKAKRHFVIDRILAAVPATQDQSSAAM</sequence>
<evidence type="ECO:0000313" key="2">
    <source>
        <dbReference type="Proteomes" id="UP000271031"/>
    </source>
</evidence>
<dbReference type="RefSeq" id="WP_122916627.1">
    <property type="nucleotide sequence ID" value="NZ_RHHQ01000004.1"/>
</dbReference>
<dbReference type="Proteomes" id="UP000271031">
    <property type="component" value="Unassembled WGS sequence"/>
</dbReference>